<protein>
    <submittedName>
        <fullName evidence="2">Uncharacterized protein</fullName>
    </submittedName>
</protein>
<keyword evidence="3" id="KW-1185">Reference proteome</keyword>
<feature type="compositionally biased region" description="Low complexity" evidence="1">
    <location>
        <begin position="84"/>
        <end position="106"/>
    </location>
</feature>
<gene>
    <name evidence="2" type="ORF">V5O48_017610</name>
</gene>
<organism evidence="2 3">
    <name type="scientific">Marasmius crinis-equi</name>
    <dbReference type="NCBI Taxonomy" id="585013"/>
    <lineage>
        <taxon>Eukaryota</taxon>
        <taxon>Fungi</taxon>
        <taxon>Dikarya</taxon>
        <taxon>Basidiomycota</taxon>
        <taxon>Agaricomycotina</taxon>
        <taxon>Agaricomycetes</taxon>
        <taxon>Agaricomycetidae</taxon>
        <taxon>Agaricales</taxon>
        <taxon>Marasmiineae</taxon>
        <taxon>Marasmiaceae</taxon>
        <taxon>Marasmius</taxon>
    </lineage>
</organism>
<comment type="caution">
    <text evidence="2">The sequence shown here is derived from an EMBL/GenBank/DDBJ whole genome shotgun (WGS) entry which is preliminary data.</text>
</comment>
<feature type="region of interest" description="Disordered" evidence="1">
    <location>
        <begin position="80"/>
        <end position="106"/>
    </location>
</feature>
<feature type="region of interest" description="Disordered" evidence="1">
    <location>
        <begin position="290"/>
        <end position="334"/>
    </location>
</feature>
<feature type="compositionally biased region" description="Polar residues" evidence="1">
    <location>
        <begin position="299"/>
        <end position="316"/>
    </location>
</feature>
<evidence type="ECO:0000256" key="1">
    <source>
        <dbReference type="SAM" id="MobiDB-lite"/>
    </source>
</evidence>
<evidence type="ECO:0000313" key="3">
    <source>
        <dbReference type="Proteomes" id="UP001465976"/>
    </source>
</evidence>
<feature type="region of interest" description="Disordered" evidence="1">
    <location>
        <begin position="26"/>
        <end position="45"/>
    </location>
</feature>
<sequence length="354" mass="38567">MGPCEHPRCSCPLFRKGPDGRCLDCEHPESKHPTKVKKKDLSDSSKPTLTLVSMLANHTTKSGMTLSQTAFRLSNREANHGLNASSSSRKQSKSTSQSKQGTATASGTKVAGIILNVGGTETSPDDGVVSLNNDTAPSVQTLSMYSRLGLAMYQEGGVPFDKGMDAPHTDKYLRQSIPVLGAVDIETGEHPSWRSCNPPARGQRALTITAFDEHPNAATLLQNKLGGKKATQECIIVIATLEAIPVDTIYRLSDFDNYRDYYKCYNQLKSQEGHTQVGDVDEAALKTTNNKKSVRKTPRLQSSSAAPKPTQIINIDSDTEDEAGTDRSKTPVVTPEIDYWDPKRIENLSLLSME</sequence>
<accession>A0ABR3ENH6</accession>
<name>A0ABR3ENH6_9AGAR</name>
<reference evidence="2 3" key="1">
    <citation type="submission" date="2024-02" db="EMBL/GenBank/DDBJ databases">
        <title>A draft genome for the cacao thread blight pathogen Marasmius crinis-equi.</title>
        <authorList>
            <person name="Cohen S.P."/>
            <person name="Baruah I.K."/>
            <person name="Amoako-Attah I."/>
            <person name="Bukari Y."/>
            <person name="Meinhardt L.W."/>
            <person name="Bailey B.A."/>
        </authorList>
    </citation>
    <scope>NUCLEOTIDE SEQUENCE [LARGE SCALE GENOMIC DNA]</scope>
    <source>
        <strain evidence="2 3">GH-76</strain>
    </source>
</reference>
<proteinExistence type="predicted"/>
<dbReference type="EMBL" id="JBAHYK010002785">
    <property type="protein sequence ID" value="KAL0564437.1"/>
    <property type="molecule type" value="Genomic_DNA"/>
</dbReference>
<dbReference type="Proteomes" id="UP001465976">
    <property type="component" value="Unassembled WGS sequence"/>
</dbReference>
<evidence type="ECO:0000313" key="2">
    <source>
        <dbReference type="EMBL" id="KAL0564437.1"/>
    </source>
</evidence>